<reference evidence="2 3" key="1">
    <citation type="submission" date="2018-08" db="EMBL/GenBank/DDBJ databases">
        <title>Erythrobacter zhengii sp.nov., a bacterium isolated from deep-sea sediment.</title>
        <authorList>
            <person name="Fang C."/>
            <person name="Wu Y.-H."/>
            <person name="Sun C."/>
            <person name="Wang H."/>
            <person name="Cheng H."/>
            <person name="Meng F.-X."/>
            <person name="Wang C.-S."/>
            <person name="Xu X.-W."/>
        </authorList>
    </citation>
    <scope>NUCLEOTIDE SEQUENCE [LARGE SCALE GENOMIC DNA]</scope>
    <source>
        <strain evidence="2 3">CCTCC AB 2015396</strain>
    </source>
</reference>
<dbReference type="EMBL" id="QXFM01000001">
    <property type="protein sequence ID" value="RIV93481.1"/>
    <property type="molecule type" value="Genomic_DNA"/>
</dbReference>
<protein>
    <submittedName>
        <fullName evidence="2">Uncharacterized protein</fullName>
    </submittedName>
</protein>
<organism evidence="2 3">
    <name type="scientific">Aurantiacibacter xanthus</name>
    <dbReference type="NCBI Taxonomy" id="1784712"/>
    <lineage>
        <taxon>Bacteria</taxon>
        <taxon>Pseudomonadati</taxon>
        <taxon>Pseudomonadota</taxon>
        <taxon>Alphaproteobacteria</taxon>
        <taxon>Sphingomonadales</taxon>
        <taxon>Erythrobacteraceae</taxon>
        <taxon>Aurantiacibacter</taxon>
    </lineage>
</organism>
<dbReference type="AlphaFoldDB" id="A0A3A1PHS8"/>
<keyword evidence="3" id="KW-1185">Reference proteome</keyword>
<proteinExistence type="predicted"/>
<gene>
    <name evidence="2" type="ORF">D2V17_00045</name>
</gene>
<accession>A0A3A1PHS8</accession>
<feature type="compositionally biased region" description="Basic and acidic residues" evidence="1">
    <location>
        <begin position="132"/>
        <end position="144"/>
    </location>
</feature>
<evidence type="ECO:0000313" key="3">
    <source>
        <dbReference type="Proteomes" id="UP000265366"/>
    </source>
</evidence>
<name>A0A3A1PHS8_9SPHN</name>
<sequence length="244" mass="27018">MGARKLKKKPVLVVDPDELAQAFQMFQQGAAEQLEDYEPEQRPRATVSLFGLAPMSEDDEDDLFAQDLAPFNDDDEDQIVEAEPPAPEQVLALTRPREPREPRTMAPRGTMFGTLPDSPMVPPSEPMPIRKSAPERPRLVRGYDDIAPGFSHREPVRSAPKPQETTRAPALSPVSDEAVASVILFDEDEAPRPAPEPIAPAPSAQSNLRARLVRDDVSLAQPEPSLWQQIAALFKRWYAALTGR</sequence>
<feature type="region of interest" description="Disordered" evidence="1">
    <location>
        <begin position="80"/>
        <end position="207"/>
    </location>
</feature>
<comment type="caution">
    <text evidence="2">The sequence shown here is derived from an EMBL/GenBank/DDBJ whole genome shotgun (WGS) entry which is preliminary data.</text>
</comment>
<evidence type="ECO:0000313" key="2">
    <source>
        <dbReference type="EMBL" id="RIV93481.1"/>
    </source>
</evidence>
<dbReference type="Proteomes" id="UP000265366">
    <property type="component" value="Unassembled WGS sequence"/>
</dbReference>
<evidence type="ECO:0000256" key="1">
    <source>
        <dbReference type="SAM" id="MobiDB-lite"/>
    </source>
</evidence>